<evidence type="ECO:0000313" key="3">
    <source>
        <dbReference type="EMBL" id="GFO34499.1"/>
    </source>
</evidence>
<keyword evidence="4" id="KW-1185">Reference proteome</keyword>
<dbReference type="Pfam" id="PF00147">
    <property type="entry name" value="Fibrinogen_C"/>
    <property type="match status" value="1"/>
</dbReference>
<evidence type="ECO:0000313" key="4">
    <source>
        <dbReference type="Proteomes" id="UP000735302"/>
    </source>
</evidence>
<dbReference type="PANTHER" id="PTHR19143">
    <property type="entry name" value="FIBRINOGEN/TENASCIN/ANGIOPOEITIN"/>
    <property type="match status" value="1"/>
</dbReference>
<reference evidence="3 4" key="1">
    <citation type="journal article" date="2021" name="Elife">
        <title>Chloroplast acquisition without the gene transfer in kleptoplastic sea slugs, Plakobranchus ocellatus.</title>
        <authorList>
            <person name="Maeda T."/>
            <person name="Takahashi S."/>
            <person name="Yoshida T."/>
            <person name="Shimamura S."/>
            <person name="Takaki Y."/>
            <person name="Nagai Y."/>
            <person name="Toyoda A."/>
            <person name="Suzuki Y."/>
            <person name="Arimoto A."/>
            <person name="Ishii H."/>
            <person name="Satoh N."/>
            <person name="Nishiyama T."/>
            <person name="Hasebe M."/>
            <person name="Maruyama T."/>
            <person name="Minagawa J."/>
            <person name="Obokata J."/>
            <person name="Shigenobu S."/>
        </authorList>
    </citation>
    <scope>NUCLEOTIDE SEQUENCE [LARGE SCALE GENOMIC DNA]</scope>
</reference>
<dbReference type="Proteomes" id="UP000735302">
    <property type="component" value="Unassembled WGS sequence"/>
</dbReference>
<dbReference type="InterPro" id="IPR050373">
    <property type="entry name" value="Fibrinogen_C-term_domain"/>
</dbReference>
<proteinExistence type="predicted"/>
<gene>
    <name evidence="3" type="ORF">PoB_006100400</name>
</gene>
<evidence type="ECO:0000259" key="2">
    <source>
        <dbReference type="PROSITE" id="PS51406"/>
    </source>
</evidence>
<dbReference type="EMBL" id="BLXT01006904">
    <property type="protein sequence ID" value="GFO34499.1"/>
    <property type="molecule type" value="Genomic_DNA"/>
</dbReference>
<dbReference type="InterPro" id="IPR002181">
    <property type="entry name" value="Fibrinogen_a/b/g_C_dom"/>
</dbReference>
<feature type="region of interest" description="Disordered" evidence="1">
    <location>
        <begin position="196"/>
        <end position="223"/>
    </location>
</feature>
<evidence type="ECO:0000256" key="1">
    <source>
        <dbReference type="SAM" id="MobiDB-lite"/>
    </source>
</evidence>
<dbReference type="AlphaFoldDB" id="A0AAV4CRM4"/>
<feature type="domain" description="Fibrinogen C-terminal" evidence="2">
    <location>
        <begin position="228"/>
        <end position="323"/>
    </location>
</feature>
<name>A0AAV4CRM4_9GAST</name>
<organism evidence="3 4">
    <name type="scientific">Plakobranchus ocellatus</name>
    <dbReference type="NCBI Taxonomy" id="259542"/>
    <lineage>
        <taxon>Eukaryota</taxon>
        <taxon>Metazoa</taxon>
        <taxon>Spiralia</taxon>
        <taxon>Lophotrochozoa</taxon>
        <taxon>Mollusca</taxon>
        <taxon>Gastropoda</taxon>
        <taxon>Heterobranchia</taxon>
        <taxon>Euthyneura</taxon>
        <taxon>Panpulmonata</taxon>
        <taxon>Sacoglossa</taxon>
        <taxon>Placobranchoidea</taxon>
        <taxon>Plakobranchidae</taxon>
        <taxon>Plakobranchus</taxon>
    </lineage>
</organism>
<dbReference type="Gene3D" id="3.90.215.10">
    <property type="entry name" value="Gamma Fibrinogen, chain A, domain 1"/>
    <property type="match status" value="1"/>
</dbReference>
<dbReference type="InterPro" id="IPR036056">
    <property type="entry name" value="Fibrinogen-like_C"/>
</dbReference>
<comment type="caution">
    <text evidence="3">The sequence shown here is derived from an EMBL/GenBank/DDBJ whole genome shotgun (WGS) entry which is preliminary data.</text>
</comment>
<dbReference type="GO" id="GO:0005615">
    <property type="term" value="C:extracellular space"/>
    <property type="evidence" value="ECO:0007669"/>
    <property type="project" value="TreeGrafter"/>
</dbReference>
<dbReference type="PROSITE" id="PS51406">
    <property type="entry name" value="FIBRINOGEN_C_2"/>
    <property type="match status" value="1"/>
</dbReference>
<protein>
    <submittedName>
        <fullName evidence="3">Ficolin-2</fullName>
    </submittedName>
</protein>
<sequence>MRKTFFSPGAKLYLHRKSPLLSGDCNTCGVLHCEEKVFPLTRTKSQDVGLDTKNLGSFIFNITIMKYLPLCSNASEDEYSASLDFKNPNVTAITENAQLFGFLDSRSASVKLKMLKPEECGSDFTCEVQRLDSQGRRTFLSTSTLLQRQRDNHMGCEILTPTATPKPLAKEMQTELEWVLNFLHLQKKNTDKLLSIQNNTDGKNDSAVKNTRTQSHSFRNRKDDDDYRNEDVFEQQLSILIRELTFALENTAVIYPRGKGGLMKPYLCDILTDAGGWIVIQRHLSFETDFYPPWDVYKKGFGILHKDFWLGNELLHILTRRSI</sequence>
<dbReference type="InterPro" id="IPR014716">
    <property type="entry name" value="Fibrinogen_a/b/g_C_1"/>
</dbReference>
<dbReference type="SUPFAM" id="SSF56496">
    <property type="entry name" value="Fibrinogen C-terminal domain-like"/>
    <property type="match status" value="1"/>
</dbReference>
<feature type="compositionally biased region" description="Polar residues" evidence="1">
    <location>
        <begin position="196"/>
        <end position="217"/>
    </location>
</feature>
<accession>A0AAV4CRM4</accession>